<dbReference type="InterPro" id="IPR016840">
    <property type="entry name" value="Glyco_hydro_43_endo_a_Ara-ase"/>
</dbReference>
<comment type="caution">
    <text evidence="7">The sequence shown here is derived from an EMBL/GenBank/DDBJ whole genome shotgun (WGS) entry which is preliminary data.</text>
</comment>
<proteinExistence type="inferred from homology"/>
<dbReference type="InterPro" id="IPR006710">
    <property type="entry name" value="Glyco_hydro_43"/>
</dbReference>
<dbReference type="Pfam" id="PF04616">
    <property type="entry name" value="Glyco_hydro_43"/>
    <property type="match status" value="1"/>
</dbReference>
<evidence type="ECO:0000256" key="4">
    <source>
        <dbReference type="ARBA" id="ARBA00023295"/>
    </source>
</evidence>
<dbReference type="InterPro" id="IPR050727">
    <property type="entry name" value="GH43_arabinanases"/>
</dbReference>
<comment type="similarity">
    <text evidence="2 5">Belongs to the glycosyl hydrolase 43 family.</text>
</comment>
<keyword evidence="8" id="KW-1185">Reference proteome</keyword>
<organism evidence="7 8">
    <name type="scientific">Massilia aerilata</name>
    <dbReference type="NCBI Taxonomy" id="453817"/>
    <lineage>
        <taxon>Bacteria</taxon>
        <taxon>Pseudomonadati</taxon>
        <taxon>Pseudomonadota</taxon>
        <taxon>Betaproteobacteria</taxon>
        <taxon>Burkholderiales</taxon>
        <taxon>Oxalobacteraceae</taxon>
        <taxon>Telluria group</taxon>
        <taxon>Massilia</taxon>
    </lineage>
</organism>
<gene>
    <name evidence="7" type="ORF">ACFPO9_03475</name>
</gene>
<dbReference type="RefSeq" id="WP_379767108.1">
    <property type="nucleotide sequence ID" value="NZ_JBHSMZ010000001.1"/>
</dbReference>
<keyword evidence="3 5" id="KW-0378">Hydrolase</keyword>
<evidence type="ECO:0000256" key="5">
    <source>
        <dbReference type="PIRNR" id="PIRNR026534"/>
    </source>
</evidence>
<dbReference type="PANTHER" id="PTHR43301">
    <property type="entry name" value="ARABINAN ENDO-1,5-ALPHA-L-ARABINOSIDASE"/>
    <property type="match status" value="1"/>
</dbReference>
<feature type="signal peptide" evidence="6">
    <location>
        <begin position="1"/>
        <end position="31"/>
    </location>
</feature>
<dbReference type="EMBL" id="JBHSMZ010000001">
    <property type="protein sequence ID" value="MFC5547574.1"/>
    <property type="molecule type" value="Genomic_DNA"/>
</dbReference>
<evidence type="ECO:0000313" key="8">
    <source>
        <dbReference type="Proteomes" id="UP001596086"/>
    </source>
</evidence>
<evidence type="ECO:0000256" key="1">
    <source>
        <dbReference type="ARBA" id="ARBA00004834"/>
    </source>
</evidence>
<evidence type="ECO:0000256" key="6">
    <source>
        <dbReference type="SAM" id="SignalP"/>
    </source>
</evidence>
<dbReference type="PIRSF" id="PIRSF026534">
    <property type="entry name" value="Endo_alpha-L-arabinosidase"/>
    <property type="match status" value="1"/>
</dbReference>
<reference evidence="8" key="1">
    <citation type="journal article" date="2019" name="Int. J. Syst. Evol. Microbiol.">
        <title>The Global Catalogue of Microorganisms (GCM) 10K type strain sequencing project: providing services to taxonomists for standard genome sequencing and annotation.</title>
        <authorList>
            <consortium name="The Broad Institute Genomics Platform"/>
            <consortium name="The Broad Institute Genome Sequencing Center for Infectious Disease"/>
            <person name="Wu L."/>
            <person name="Ma J."/>
        </authorList>
    </citation>
    <scope>NUCLEOTIDE SEQUENCE [LARGE SCALE GENOMIC DNA]</scope>
    <source>
        <strain evidence="8">CGMCC 4.5798</strain>
    </source>
</reference>
<protein>
    <recommendedName>
        <fullName evidence="5">Extracellular exo-alpha-(1-&gt;5)-L-arabinofuranosidase</fullName>
        <ecNumber evidence="5">3.2.1.55</ecNumber>
    </recommendedName>
</protein>
<dbReference type="Proteomes" id="UP001596086">
    <property type="component" value="Unassembled WGS sequence"/>
</dbReference>
<dbReference type="Gene3D" id="2.115.10.20">
    <property type="entry name" value="Glycosyl hydrolase domain, family 43"/>
    <property type="match status" value="1"/>
</dbReference>
<sequence length="347" mass="38771">METSVGWAPRAHAAIRAVCIAAFALCGTANAAQVSIHDPVMAKEGSKYYLFSTGPGITFYSSADMQNWKPEGRIFPGQPTWAKKAAPTFNDHIWAPDIQYHNGRYLLYYSVSGFGKNTSGIGVTSNATLDPRAPNYRWEDQGMILQSVPGRDLWNAIDSNVAEDEKGNGWMSFGSFWTGIKLVKLDSSWTKLAEPQEWHTIARRERPAFTPDEEPGAAQIEGPFIFRKNGWYYLFASWGLCCQGPKSTYKVVVGRARDITGPYLDRQGKDMALGGGSLLIEGDKDWKALGHNSAYTLAGKDWLVLHAYETADKYKQKLKVLEMKWDKDGWPVVDPADLNRYVSRQLP</sequence>
<name>A0ABW0RRU2_9BURK</name>
<comment type="pathway">
    <text evidence="1 5">Glycan metabolism; L-arabinan degradation.</text>
</comment>
<evidence type="ECO:0000313" key="7">
    <source>
        <dbReference type="EMBL" id="MFC5547574.1"/>
    </source>
</evidence>
<dbReference type="SUPFAM" id="SSF75005">
    <property type="entry name" value="Arabinanase/levansucrase/invertase"/>
    <property type="match status" value="1"/>
</dbReference>
<evidence type="ECO:0000256" key="3">
    <source>
        <dbReference type="ARBA" id="ARBA00022801"/>
    </source>
</evidence>
<keyword evidence="4 5" id="KW-0326">Glycosidase</keyword>
<keyword evidence="6" id="KW-0732">Signal</keyword>
<accession>A0ABW0RRU2</accession>
<comment type="catalytic activity">
    <reaction evidence="5">
        <text>Hydrolysis of terminal non-reducing alpha-L-arabinofuranoside residues in alpha-L-arabinosides.</text>
        <dbReference type="EC" id="3.2.1.55"/>
    </reaction>
</comment>
<dbReference type="CDD" id="cd18830">
    <property type="entry name" value="GH43_CjArb43A-like"/>
    <property type="match status" value="1"/>
</dbReference>
<dbReference type="InterPro" id="IPR023296">
    <property type="entry name" value="Glyco_hydro_beta-prop_sf"/>
</dbReference>
<feature type="chain" id="PRO_5045457021" description="Extracellular exo-alpha-(1-&gt;5)-L-arabinofuranosidase" evidence="6">
    <location>
        <begin position="32"/>
        <end position="347"/>
    </location>
</feature>
<evidence type="ECO:0000256" key="2">
    <source>
        <dbReference type="ARBA" id="ARBA00009865"/>
    </source>
</evidence>
<dbReference type="PANTHER" id="PTHR43301:SF3">
    <property type="entry name" value="ARABINAN ENDO-1,5-ALPHA-L-ARABINOSIDASE A-RELATED"/>
    <property type="match status" value="1"/>
</dbReference>
<dbReference type="EC" id="3.2.1.55" evidence="5"/>